<evidence type="ECO:0000256" key="1">
    <source>
        <dbReference type="ARBA" id="ARBA00002187"/>
    </source>
</evidence>
<keyword evidence="3" id="KW-0647">Proteasome</keyword>
<evidence type="ECO:0000313" key="8">
    <source>
        <dbReference type="Proteomes" id="UP000279271"/>
    </source>
</evidence>
<name>A0A1D1ZTZ4_AUXPR</name>
<dbReference type="GO" id="GO:0043161">
    <property type="term" value="P:proteasome-mediated ubiquitin-dependent protein catabolic process"/>
    <property type="evidence" value="ECO:0007669"/>
    <property type="project" value="TreeGrafter"/>
</dbReference>
<dbReference type="Proteomes" id="UP000279271">
    <property type="component" value="Unassembled WGS sequence"/>
</dbReference>
<proteinExistence type="inferred from homology"/>
<dbReference type="InterPro" id="IPR000717">
    <property type="entry name" value="PCI_dom"/>
</dbReference>
<reference evidence="8" key="2">
    <citation type="journal article" date="2018" name="Algal Res.">
        <title>Characterization of plant carbon substrate utilization by Auxenochlorella protothecoides.</title>
        <authorList>
            <person name="Vogler B.W."/>
            <person name="Starkenburg S.R."/>
            <person name="Sudasinghe N."/>
            <person name="Schambach J.Y."/>
            <person name="Rollin J.A."/>
            <person name="Pattathil S."/>
            <person name="Barry A.N."/>
        </authorList>
    </citation>
    <scope>NUCLEOTIDE SEQUENCE [LARGE SCALE GENOMIC DNA]</scope>
    <source>
        <strain evidence="8">UTEX 25</strain>
    </source>
</reference>
<evidence type="ECO:0000256" key="2">
    <source>
        <dbReference type="ARBA" id="ARBA00005717"/>
    </source>
</evidence>
<evidence type="ECO:0000313" key="7">
    <source>
        <dbReference type="EMBL" id="RMZ57596.1"/>
    </source>
</evidence>
<dbReference type="SMART" id="SM00088">
    <property type="entry name" value="PINT"/>
    <property type="match status" value="1"/>
</dbReference>
<reference evidence="6" key="1">
    <citation type="submission" date="2015-08" db="EMBL/GenBank/DDBJ databases">
        <authorList>
            <person name="Babu N.S."/>
            <person name="Beckwith C.J."/>
            <person name="Beseler K.G."/>
            <person name="Brison A."/>
            <person name="Carone J.V."/>
            <person name="Caskin T.P."/>
            <person name="Diamond M."/>
            <person name="Durham M.E."/>
            <person name="Foxe J.M."/>
            <person name="Go M."/>
            <person name="Henderson B.A."/>
            <person name="Jones I.B."/>
            <person name="McGettigan J.A."/>
            <person name="Micheletti S.J."/>
            <person name="Nasrallah M.E."/>
            <person name="Ortiz D."/>
            <person name="Piller C.R."/>
            <person name="Privatt S.R."/>
            <person name="Schneider S.L."/>
            <person name="Sharp S."/>
            <person name="Smith T.C."/>
            <person name="Stanton J.D."/>
            <person name="Ullery H.E."/>
            <person name="Wilson R.J."/>
            <person name="Serrano M.G."/>
            <person name="Buck G."/>
            <person name="Lee V."/>
            <person name="Wang Y."/>
            <person name="Carvalho R."/>
            <person name="Voegtly L."/>
            <person name="Shi R."/>
            <person name="Duckworth R."/>
            <person name="Johnson A."/>
            <person name="Loviza R."/>
            <person name="Walstead R."/>
            <person name="Shah Z."/>
            <person name="Kiflezghi M."/>
            <person name="Wade K."/>
            <person name="Ball S.L."/>
            <person name="Bradley K.W."/>
            <person name="Asai D.J."/>
            <person name="Bowman C.A."/>
            <person name="Russell D.A."/>
            <person name="Pope W.H."/>
            <person name="Jacobs-Sera D."/>
            <person name="Hendrix R.W."/>
            <person name="Hatfull G.F."/>
        </authorList>
    </citation>
    <scope>NUCLEOTIDE SEQUENCE</scope>
</reference>
<feature type="domain" description="PCI" evidence="5">
    <location>
        <begin position="192"/>
        <end position="360"/>
    </location>
</feature>
<dbReference type="InterPro" id="IPR019585">
    <property type="entry name" value="Rpn7/CSN1"/>
</dbReference>
<dbReference type="EMBL" id="GDKF01008479">
    <property type="protein sequence ID" value="JAT70143.1"/>
    <property type="molecule type" value="Transcribed_RNA"/>
</dbReference>
<sequence length="389" mass="42781">MAGTDDVPVPQDYKLDLLRKKYLLQTHAEGADEAVLRYDIEYQITAHDAGALYAHVCKELQWEESAGRLVGLQAAAAAKLSGLDAAVAAAEETEGEMELRAALVAKAEYLADSGDAAGAAAAFDAAERKTAGAGPKLDLVLARARLELGLELRAELRRTLDRARALSAAGGDWERRNKLKVYEAVEAMATRRFDVAAKLLLDCIATFSATEVMSYEQCVFYTVLTAVLTLDRPSLKAKVISSPEVLSVIDTIPHLSSFLNALHDCKYAEFFRAFSGLLESVRTDPYLHPHYRFFMREVRAKAYSQFLESYKSVTLDSMARAFGVSSEFIDEELANFIVRGQVAARIDRVAGVVQTTRPDAKNGLYQQTIKRGDAVLSRMQNLSKIIDVD</sequence>
<comment type="function">
    <text evidence="1">Acts as a regulatory subunit of the 26S proteasome which is involved in the ATP-dependent degradation of ubiquitinated proteins.</text>
</comment>
<protein>
    <recommendedName>
        <fullName evidence="4">26S proteasome regulatory subunit RPN7</fullName>
    </recommendedName>
</protein>
<dbReference type="FunFam" id="1.25.40.570:FF:000005">
    <property type="entry name" value="26S proteasome regulatory subunit N7"/>
    <property type="match status" value="1"/>
</dbReference>
<comment type="similarity">
    <text evidence="2">Belongs to the proteasome subunit S10 family.</text>
</comment>
<evidence type="ECO:0000259" key="5">
    <source>
        <dbReference type="PROSITE" id="PS50250"/>
    </source>
</evidence>
<dbReference type="PROSITE" id="PS50250">
    <property type="entry name" value="PCI"/>
    <property type="match status" value="1"/>
</dbReference>
<dbReference type="GO" id="GO:0000502">
    <property type="term" value="C:proteasome complex"/>
    <property type="evidence" value="ECO:0007669"/>
    <property type="project" value="UniProtKB-KW"/>
</dbReference>
<dbReference type="InterPro" id="IPR045135">
    <property type="entry name" value="Rpn7_N"/>
</dbReference>
<gene>
    <name evidence="7" type="ORF">APUTEX25_001796</name>
    <name evidence="6" type="ORF">g.35017</name>
</gene>
<reference evidence="7" key="4">
    <citation type="submission" date="2018-11" db="EMBL/GenBank/DDBJ databases">
        <title>Characterization of plant carbon substrate utilization by Auxenochlorella protothecoides.</title>
        <authorList>
            <person name="Vogler B.W."/>
            <person name="Starkenburg S.R."/>
            <person name="Sudasinghe N."/>
            <person name="Schambach J.Y."/>
            <person name="Rollin J.A."/>
            <person name="Pattathil S."/>
            <person name="Barry A.N."/>
        </authorList>
    </citation>
    <scope>NUCLEOTIDE SEQUENCE [LARGE SCALE GENOMIC DNA]</scope>
    <source>
        <strain evidence="7">UTEX 25</strain>
    </source>
</reference>
<dbReference type="AlphaFoldDB" id="A0A1D1ZTZ4"/>
<evidence type="ECO:0000256" key="4">
    <source>
        <dbReference type="ARBA" id="ARBA00075096"/>
    </source>
</evidence>
<dbReference type="PANTHER" id="PTHR14145">
    <property type="entry name" value="26S PROTESOME SUBUNIT 6"/>
    <property type="match status" value="1"/>
</dbReference>
<evidence type="ECO:0000256" key="3">
    <source>
        <dbReference type="ARBA" id="ARBA00022942"/>
    </source>
</evidence>
<reference evidence="7" key="3">
    <citation type="submission" date="2018-10" db="EMBL/GenBank/DDBJ databases">
        <authorList>
            <person name="Hovde B."/>
            <person name="Zhang X."/>
        </authorList>
    </citation>
    <scope>NUCLEOTIDE SEQUENCE [LARGE SCALE GENOMIC DNA]</scope>
    <source>
        <strain evidence="7">UTEX 25</strain>
    </source>
</reference>
<dbReference type="InterPro" id="IPR036390">
    <property type="entry name" value="WH_DNA-bd_sf"/>
</dbReference>
<dbReference type="Gene3D" id="1.25.40.570">
    <property type="match status" value="1"/>
</dbReference>
<dbReference type="SUPFAM" id="SSF46785">
    <property type="entry name" value="Winged helix' DNA-binding domain"/>
    <property type="match status" value="1"/>
</dbReference>
<organism evidence="6">
    <name type="scientific">Auxenochlorella protothecoides</name>
    <name type="common">Green microalga</name>
    <name type="synonym">Chlorella protothecoides</name>
    <dbReference type="NCBI Taxonomy" id="3075"/>
    <lineage>
        <taxon>Eukaryota</taxon>
        <taxon>Viridiplantae</taxon>
        <taxon>Chlorophyta</taxon>
        <taxon>core chlorophytes</taxon>
        <taxon>Trebouxiophyceae</taxon>
        <taxon>Chlorellales</taxon>
        <taxon>Chlorellaceae</taxon>
        <taxon>Auxenochlorella</taxon>
    </lineage>
</organism>
<dbReference type="PANTHER" id="PTHR14145:SF1">
    <property type="entry name" value="26S PROTEASOME NON-ATPASE REGULATORY SUBUNIT 6"/>
    <property type="match status" value="1"/>
</dbReference>
<dbReference type="Pfam" id="PF01399">
    <property type="entry name" value="PCI"/>
    <property type="match status" value="1"/>
</dbReference>
<dbReference type="Pfam" id="PF10602">
    <property type="entry name" value="RPN7"/>
    <property type="match status" value="1"/>
</dbReference>
<accession>A0A1D1ZTZ4</accession>
<dbReference type="EMBL" id="QOKY01000126">
    <property type="protein sequence ID" value="RMZ57596.1"/>
    <property type="molecule type" value="Genomic_DNA"/>
</dbReference>
<evidence type="ECO:0000313" key="6">
    <source>
        <dbReference type="EMBL" id="JAT70143.1"/>
    </source>
</evidence>